<dbReference type="InterPro" id="IPR029050">
    <property type="entry name" value="Immunoprotect_excell_Ig-like"/>
</dbReference>
<evidence type="ECO:0000313" key="3">
    <source>
        <dbReference type="EMBL" id="NVM95159.1"/>
    </source>
</evidence>
<feature type="domain" description="DUF5067" evidence="2">
    <location>
        <begin position="11"/>
        <end position="132"/>
    </location>
</feature>
<dbReference type="Proteomes" id="UP000543556">
    <property type="component" value="Unassembled WGS sequence"/>
</dbReference>
<keyword evidence="4" id="KW-1185">Reference proteome</keyword>
<dbReference type="Gene3D" id="2.60.40.1240">
    <property type="match status" value="1"/>
</dbReference>
<proteinExistence type="predicted"/>
<name>A0A7Y7IGQ2_9MICC</name>
<reference evidence="3 4" key="1">
    <citation type="submission" date="2020-02" db="EMBL/GenBank/DDBJ databases">
        <title>Genome sequence of strain AETb3-4.</title>
        <authorList>
            <person name="Gao J."/>
            <person name="Zhang X."/>
        </authorList>
    </citation>
    <scope>NUCLEOTIDE SEQUENCE [LARGE SCALE GENOMIC DNA]</scope>
    <source>
        <strain evidence="3 4">AETb3-4</strain>
    </source>
</reference>
<comment type="caution">
    <text evidence="3">The sequence shown here is derived from an EMBL/GenBank/DDBJ whole genome shotgun (WGS) entry which is preliminary data.</text>
</comment>
<evidence type="ECO:0000259" key="2">
    <source>
        <dbReference type="Pfam" id="PF16729"/>
    </source>
</evidence>
<evidence type="ECO:0000313" key="4">
    <source>
        <dbReference type="Proteomes" id="UP000543556"/>
    </source>
</evidence>
<evidence type="ECO:0000256" key="1">
    <source>
        <dbReference type="ARBA" id="ARBA00022729"/>
    </source>
</evidence>
<keyword evidence="1" id="KW-0732">Signal</keyword>
<protein>
    <submittedName>
        <fullName evidence="3">DUF5067 domain-containing protein</fullName>
    </submittedName>
</protein>
<dbReference type="InterPro" id="IPR031989">
    <property type="entry name" value="DUF5067"/>
</dbReference>
<sequence>MSAPAASMAPAQASVVFKDGVLITPEMKIEITDHKIIPVGAPGNEYGKKPVIAFWYKISNLTDKKISPMDFLFVFTAFQDNNPNAENKLNVGALPDEKFLDSQTENIKKGGTVENAVAYELTDATTPVDLVASNDMGMTQIGKMTYKLK</sequence>
<dbReference type="EMBL" id="JAAMFM010000012">
    <property type="protein sequence ID" value="NVM95159.1"/>
    <property type="molecule type" value="Genomic_DNA"/>
</dbReference>
<dbReference type="Pfam" id="PF16729">
    <property type="entry name" value="DUF5067"/>
    <property type="match status" value="1"/>
</dbReference>
<accession>A0A7Y7IGQ2</accession>
<dbReference type="AlphaFoldDB" id="A0A7Y7IGQ2"/>
<organism evidence="3 4">
    <name type="scientific">Arthrobacter wenxiniae</name>
    <dbReference type="NCBI Taxonomy" id="2713570"/>
    <lineage>
        <taxon>Bacteria</taxon>
        <taxon>Bacillati</taxon>
        <taxon>Actinomycetota</taxon>
        <taxon>Actinomycetes</taxon>
        <taxon>Micrococcales</taxon>
        <taxon>Micrococcaceae</taxon>
        <taxon>Arthrobacter</taxon>
    </lineage>
</organism>
<gene>
    <name evidence="3" type="ORF">G6034_09595</name>
</gene>